<dbReference type="SUPFAM" id="SSF54506">
    <property type="entry name" value="Diaminopimelate epimerase-like"/>
    <property type="match status" value="1"/>
</dbReference>
<evidence type="ECO:0000313" key="5">
    <source>
        <dbReference type="Proteomes" id="UP000256829"/>
    </source>
</evidence>
<evidence type="ECO:0000313" key="4">
    <source>
        <dbReference type="EMBL" id="RDY66029.1"/>
    </source>
</evidence>
<dbReference type="InterPro" id="IPR003719">
    <property type="entry name" value="Phenazine_PhzF-like"/>
</dbReference>
<dbReference type="Gene3D" id="3.10.310.10">
    <property type="entry name" value="Diaminopimelate Epimerase, Chain A, domain 1"/>
    <property type="match status" value="2"/>
</dbReference>
<dbReference type="Proteomes" id="UP000256829">
    <property type="component" value="Unassembled WGS sequence"/>
</dbReference>
<dbReference type="EMBL" id="QTJR01000012">
    <property type="protein sequence ID" value="RDY66029.1"/>
    <property type="molecule type" value="Genomic_DNA"/>
</dbReference>
<dbReference type="Pfam" id="PF02567">
    <property type="entry name" value="PhzC-PhzF"/>
    <property type="match status" value="1"/>
</dbReference>
<dbReference type="RefSeq" id="WP_115843771.1">
    <property type="nucleotide sequence ID" value="NZ_CP183976.1"/>
</dbReference>
<dbReference type="PANTHER" id="PTHR13774">
    <property type="entry name" value="PHENAZINE BIOSYNTHESIS PROTEIN"/>
    <property type="match status" value="1"/>
</dbReference>
<sequence>MAPLRIYRIDAFTTARGEGNPAGVVADARGLGDAQMQAIAAELGHSETAFVLPAQGDDHDLHVRFFSPTTEVPVCGHATVGAHFALALEGGTRGVRRQLTGAGVQQVETREDADGIAVRIHQNPPAFDEPLSDALVRELADALGLAFDELDPRGPVQFVSTGHGKLMVPIRSRERLRTLRPDMARLAALDERTGTRGYFVFTLDVAPDDDALTHGRMFAPGIGIEEDPVTGNANGPMGAWLVKHGLLPARDGEARFRARQRNGAGRGGFMDVAVTVRDGEPVAVAIEGRAVLGEMIER</sequence>
<accession>A0A3D8V9Y2</accession>
<protein>
    <submittedName>
        <fullName evidence="4">PhzF family phenazine biosynthesis isomerase</fullName>
    </submittedName>
</protein>
<proteinExistence type="inferred from homology"/>
<gene>
    <name evidence="4" type="ORF">DX912_15165</name>
</gene>
<dbReference type="GO" id="GO:0016853">
    <property type="term" value="F:isomerase activity"/>
    <property type="evidence" value="ECO:0007669"/>
    <property type="project" value="UniProtKB-KW"/>
</dbReference>
<dbReference type="AlphaFoldDB" id="A0A3D8V9Y2"/>
<dbReference type="PIRSF" id="PIRSF016184">
    <property type="entry name" value="PhzC_PhzF"/>
    <property type="match status" value="1"/>
</dbReference>
<evidence type="ECO:0000256" key="2">
    <source>
        <dbReference type="ARBA" id="ARBA00023235"/>
    </source>
</evidence>
<dbReference type="NCBIfam" id="TIGR00654">
    <property type="entry name" value="PhzF_family"/>
    <property type="match status" value="1"/>
</dbReference>
<reference evidence="4 5" key="1">
    <citation type="submission" date="2018-08" db="EMBL/GenBank/DDBJ databases">
        <title>Lysobacter soli KCTC 22011, whole genome shotgun sequence.</title>
        <authorList>
            <person name="Zhang X."/>
            <person name="Feng G."/>
            <person name="Zhu H."/>
        </authorList>
    </citation>
    <scope>NUCLEOTIDE SEQUENCE [LARGE SCALE GENOMIC DNA]</scope>
    <source>
        <strain evidence="4 5">KCTC 22011</strain>
    </source>
</reference>
<name>A0A3D8V9Y2_9GAMM</name>
<evidence type="ECO:0000256" key="3">
    <source>
        <dbReference type="PIRSR" id="PIRSR016184-1"/>
    </source>
</evidence>
<feature type="active site" evidence="3">
    <location>
        <position position="47"/>
    </location>
</feature>
<comment type="similarity">
    <text evidence="1">Belongs to the PhzF family.</text>
</comment>
<comment type="caution">
    <text evidence="4">The sequence shown here is derived from an EMBL/GenBank/DDBJ whole genome shotgun (WGS) entry which is preliminary data.</text>
</comment>
<dbReference type="PANTHER" id="PTHR13774:SF39">
    <property type="entry name" value="BIOSYNTHESIS PROTEIN, PUTATIVE-RELATED"/>
    <property type="match status" value="1"/>
</dbReference>
<evidence type="ECO:0000256" key="1">
    <source>
        <dbReference type="ARBA" id="ARBA00008270"/>
    </source>
</evidence>
<keyword evidence="2 4" id="KW-0413">Isomerase</keyword>
<organism evidence="4 5">
    <name type="scientific">Lysobacter soli</name>
    <dbReference type="NCBI Taxonomy" id="453783"/>
    <lineage>
        <taxon>Bacteria</taxon>
        <taxon>Pseudomonadati</taxon>
        <taxon>Pseudomonadota</taxon>
        <taxon>Gammaproteobacteria</taxon>
        <taxon>Lysobacterales</taxon>
        <taxon>Lysobacteraceae</taxon>
        <taxon>Lysobacter</taxon>
    </lineage>
</organism>
<dbReference type="GO" id="GO:0005737">
    <property type="term" value="C:cytoplasm"/>
    <property type="evidence" value="ECO:0007669"/>
    <property type="project" value="TreeGrafter"/>
</dbReference>
<keyword evidence="5" id="KW-1185">Reference proteome</keyword>